<dbReference type="PANTHER" id="PTHR43849">
    <property type="entry name" value="BLL3936 PROTEIN"/>
    <property type="match status" value="1"/>
</dbReference>
<evidence type="ECO:0000256" key="1">
    <source>
        <dbReference type="SAM" id="Phobius"/>
    </source>
</evidence>
<dbReference type="NCBIfam" id="TIGR02123">
    <property type="entry name" value="TRAP_fused"/>
    <property type="match status" value="1"/>
</dbReference>
<feature type="transmembrane region" description="Helical" evidence="1">
    <location>
        <begin position="75"/>
        <end position="94"/>
    </location>
</feature>
<keyword evidence="1" id="KW-1133">Transmembrane helix</keyword>
<evidence type="ECO:0000313" key="3">
    <source>
        <dbReference type="EMBL" id="MPL67712.1"/>
    </source>
</evidence>
<dbReference type="PANTHER" id="PTHR43849:SF2">
    <property type="entry name" value="BLL3936 PROTEIN"/>
    <property type="match status" value="1"/>
</dbReference>
<accession>A0A644TN00</accession>
<sequence length="641" mass="67858">MSTKKISVEERRGKYDRVLETLILVSAVSVTLYHLYIAFSTSFSLMQQRIVHLFCFLIMWFLLKCANKKETRLGRALAGFAAALSAVIGVYFVAQAAPMVLLQKGIWGISTLDMIAGIFLVLLILEVSRQAVGLALPIIAMIFILFALAGPILPPIIAHKGYDISYITSYVAWTSEGIFGTPIGAATSFVVLYIIFGEMLDQFGAGQFFIDIAYALTGRMRGGPAEASVVSSALMGSINGSAVANVVTTGTFTIPLMKKVGYKAEYAGAVEAVASTGGQILPPVMGAAAFVMADMTGIPYSSIIIAAFIPGILYYLSLGFAVYFEAGRLGIQADTQSARVSMGEVFRRGWYHLIPLGVLIFALLVLGLSAGYSALFALGAMLSIGIIRTFLRERRFPLKELKDVCLKTARTAVPVSLACASAGIVIGIVSMTGLGVRFTQIVVELSGGRLFPMLLLIMVACIVLGMGLPSTAAYVIAAAVGAPALLNAGIPALGANLFVFYFAIISFITPPVAIASYAAAGLAGGSSTKTGYLAFKLGIAGFIIPFLYIYHPGLLILGTSTWETLYALMLAAGAVVLIAASFEGWVGVDLLFFERFALILAAVMLIATKVVFNVAGLIIGASVLMIVYLRNRRSKAAAGVV</sequence>
<feature type="transmembrane region" description="Helical" evidence="1">
    <location>
        <begin position="498"/>
        <end position="520"/>
    </location>
</feature>
<feature type="transmembrane region" description="Helical" evidence="1">
    <location>
        <begin position="266"/>
        <end position="291"/>
    </location>
</feature>
<feature type="transmembrane region" description="Helical" evidence="1">
    <location>
        <begin position="177"/>
        <end position="196"/>
    </location>
</feature>
<dbReference type="InterPro" id="IPR010656">
    <property type="entry name" value="DctM"/>
</dbReference>
<feature type="transmembrane region" description="Helical" evidence="1">
    <location>
        <begin position="132"/>
        <end position="157"/>
    </location>
</feature>
<keyword evidence="1" id="KW-0812">Transmembrane</keyword>
<keyword evidence="1" id="KW-0472">Membrane</keyword>
<feature type="transmembrane region" description="Helical" evidence="1">
    <location>
        <begin position="562"/>
        <end position="584"/>
    </location>
</feature>
<feature type="domain" description="TRAP C4-dicarboxylate transport system permease DctM subunit" evidence="2">
    <location>
        <begin position="119"/>
        <end position="560"/>
    </location>
</feature>
<evidence type="ECO:0000259" key="2">
    <source>
        <dbReference type="Pfam" id="PF06808"/>
    </source>
</evidence>
<dbReference type="EMBL" id="VSSQ01000038">
    <property type="protein sequence ID" value="MPL67712.1"/>
    <property type="molecule type" value="Genomic_DNA"/>
</dbReference>
<protein>
    <recommendedName>
        <fullName evidence="2">TRAP C4-dicarboxylate transport system permease DctM subunit domain-containing protein</fullName>
    </recommendedName>
</protein>
<feature type="transmembrane region" description="Helical" evidence="1">
    <location>
        <begin position="21"/>
        <end position="39"/>
    </location>
</feature>
<feature type="transmembrane region" description="Helical" evidence="1">
    <location>
        <begin position="453"/>
        <end position="486"/>
    </location>
</feature>
<reference evidence="3" key="1">
    <citation type="submission" date="2019-08" db="EMBL/GenBank/DDBJ databases">
        <authorList>
            <person name="Kucharzyk K."/>
            <person name="Murdoch R.W."/>
            <person name="Higgins S."/>
            <person name="Loffler F."/>
        </authorList>
    </citation>
    <scope>NUCLEOTIDE SEQUENCE</scope>
</reference>
<feature type="transmembrane region" description="Helical" evidence="1">
    <location>
        <begin position="349"/>
        <end position="368"/>
    </location>
</feature>
<feature type="transmembrane region" description="Helical" evidence="1">
    <location>
        <begin position="374"/>
        <end position="391"/>
    </location>
</feature>
<dbReference type="AlphaFoldDB" id="A0A644TN00"/>
<feature type="transmembrane region" description="Helical" evidence="1">
    <location>
        <begin position="106"/>
        <end position="125"/>
    </location>
</feature>
<comment type="caution">
    <text evidence="3">The sequence shown here is derived from an EMBL/GenBank/DDBJ whole genome shotgun (WGS) entry which is preliminary data.</text>
</comment>
<feature type="transmembrane region" description="Helical" evidence="1">
    <location>
        <begin position="303"/>
        <end position="324"/>
    </location>
</feature>
<feature type="transmembrane region" description="Helical" evidence="1">
    <location>
        <begin position="412"/>
        <end position="433"/>
    </location>
</feature>
<proteinExistence type="predicted"/>
<feature type="transmembrane region" description="Helical" evidence="1">
    <location>
        <begin position="45"/>
        <end position="63"/>
    </location>
</feature>
<organism evidence="3">
    <name type="scientific">bioreactor metagenome</name>
    <dbReference type="NCBI Taxonomy" id="1076179"/>
    <lineage>
        <taxon>unclassified sequences</taxon>
        <taxon>metagenomes</taxon>
        <taxon>ecological metagenomes</taxon>
    </lineage>
</organism>
<dbReference type="InterPro" id="IPR011853">
    <property type="entry name" value="TRAP_DctM-Dct_fused"/>
</dbReference>
<dbReference type="Pfam" id="PF06808">
    <property type="entry name" value="DctM"/>
    <property type="match status" value="1"/>
</dbReference>
<feature type="transmembrane region" description="Helical" evidence="1">
    <location>
        <begin position="596"/>
        <end position="629"/>
    </location>
</feature>
<gene>
    <name evidence="3" type="ORF">SDC9_13410</name>
</gene>
<name>A0A644TN00_9ZZZZ</name>
<feature type="transmembrane region" description="Helical" evidence="1">
    <location>
        <begin position="532"/>
        <end position="550"/>
    </location>
</feature>